<feature type="compositionally biased region" description="Basic and acidic residues" evidence="1">
    <location>
        <begin position="303"/>
        <end position="312"/>
    </location>
</feature>
<evidence type="ECO:0000313" key="3">
    <source>
        <dbReference type="Proteomes" id="UP000266861"/>
    </source>
</evidence>
<reference evidence="2 3" key="1">
    <citation type="submission" date="2018-08" db="EMBL/GenBank/DDBJ databases">
        <title>Genome and evolution of the arbuscular mycorrhizal fungus Diversispora epigaea (formerly Glomus versiforme) and its bacterial endosymbionts.</title>
        <authorList>
            <person name="Sun X."/>
            <person name="Fei Z."/>
            <person name="Harrison M."/>
        </authorList>
    </citation>
    <scope>NUCLEOTIDE SEQUENCE [LARGE SCALE GENOMIC DNA]</scope>
    <source>
        <strain evidence="2 3">IT104</strain>
    </source>
</reference>
<evidence type="ECO:0000256" key="1">
    <source>
        <dbReference type="SAM" id="MobiDB-lite"/>
    </source>
</evidence>
<keyword evidence="3" id="KW-1185">Reference proteome</keyword>
<evidence type="ECO:0000313" key="2">
    <source>
        <dbReference type="EMBL" id="RHZ86320.1"/>
    </source>
</evidence>
<feature type="region of interest" description="Disordered" evidence="1">
    <location>
        <begin position="285"/>
        <end position="312"/>
    </location>
</feature>
<proteinExistence type="predicted"/>
<feature type="compositionally biased region" description="Acidic residues" evidence="1">
    <location>
        <begin position="289"/>
        <end position="302"/>
    </location>
</feature>
<dbReference type="AlphaFoldDB" id="A0A397JPC1"/>
<dbReference type="OrthoDB" id="2398277at2759"/>
<dbReference type="Proteomes" id="UP000266861">
    <property type="component" value="Unassembled WGS sequence"/>
</dbReference>
<gene>
    <name evidence="2" type="ORF">Glove_52g123</name>
</gene>
<accession>A0A397JPC1</accession>
<name>A0A397JPC1_9GLOM</name>
<dbReference type="EMBL" id="PQFF01000049">
    <property type="protein sequence ID" value="RHZ86320.1"/>
    <property type="molecule type" value="Genomic_DNA"/>
</dbReference>
<feature type="region of interest" description="Disordered" evidence="1">
    <location>
        <begin position="103"/>
        <end position="153"/>
    </location>
</feature>
<protein>
    <submittedName>
        <fullName evidence="2">Uncharacterized protein</fullName>
    </submittedName>
</protein>
<feature type="region of interest" description="Disordered" evidence="1">
    <location>
        <begin position="361"/>
        <end position="409"/>
    </location>
</feature>
<comment type="caution">
    <text evidence="2">The sequence shown here is derived from an EMBL/GenBank/DDBJ whole genome shotgun (WGS) entry which is preliminary data.</text>
</comment>
<organism evidence="2 3">
    <name type="scientific">Diversispora epigaea</name>
    <dbReference type="NCBI Taxonomy" id="1348612"/>
    <lineage>
        <taxon>Eukaryota</taxon>
        <taxon>Fungi</taxon>
        <taxon>Fungi incertae sedis</taxon>
        <taxon>Mucoromycota</taxon>
        <taxon>Glomeromycotina</taxon>
        <taxon>Glomeromycetes</taxon>
        <taxon>Diversisporales</taxon>
        <taxon>Diversisporaceae</taxon>
        <taxon>Diversispora</taxon>
    </lineage>
</organism>
<sequence>MYQEIKFIMYCIDLCENIFLSRQAAKEQGYFLNILRGSKKGKGSTSPYPKVSPKTPFRKISRQMTPKEFGSVQQSENLTRRRPLFRDIMEEIARLSTPQVIIEEGGNGTENGGNRTEEDRNRTEESVTGTHEASSIHRETGASQEIVSRKRRREDDDEVASHIGYKEFPDYFEDWDQKRWSFYYDIKINSKLKAKHCHRRGTIADKIRKTIFMTFGESNLPKITTKSLADVIKNWKECWTSRPSEEQLAFIISVIKYIFNPNIYSIQIKDEEKMNANEKIQFLEKEFNEKEEEGEEEDEEGEEEKKEEKEITQEVIEEIKESGEDEEEEVLTTGFAIQDNRINPNFDQTEKMNANEKIQFLEKEFNEKEEEGEEEDEEGEEEKKEEKEITQEVIEEIKESGEDEEEEVLTTGFAIRQSFQFIII</sequence>
<feature type="compositionally biased region" description="Acidic residues" evidence="1">
    <location>
        <begin position="367"/>
        <end position="380"/>
    </location>
</feature>
<feature type="compositionally biased region" description="Basic and acidic residues" evidence="1">
    <location>
        <begin position="115"/>
        <end position="125"/>
    </location>
</feature>
<feature type="compositionally biased region" description="Basic and acidic residues" evidence="1">
    <location>
        <begin position="381"/>
        <end position="400"/>
    </location>
</feature>